<dbReference type="OrthoDB" id="2207231at2759"/>
<dbReference type="SUPFAM" id="SSF56219">
    <property type="entry name" value="DNase I-like"/>
    <property type="match status" value="1"/>
</dbReference>
<name>A0A367KBT6_RHIST</name>
<keyword evidence="1" id="KW-0472">Membrane</keyword>
<sequence>MGITLLVNPDYPFSVTCFSSTSPYSLSCQVSHFLIHCLYLPPSLSDEECINVLNDLPLSSNSSQTNTIFCRDSNARHKQILGDSLTSPRSTRLFDWANNLGLTCWNERLAKGVPTYYTQHGNQTKKSIIDMFFSLTDDLINTRMEVIQDSHMGSTHFLVSLSFLCTQTPIGQPSHPRLLWKLARLQELPVRQLYQDLFAIKASPLLADLRDLVNYTIDLYKGYIDNSFTSTQDSPSSFSLDIDYLTVRLTALIHSCLDQVVGRQRFRLSSNVWFWTDNLQSLSDAQYRRVYQSFANELKRQCRQSWSQFCEKLSSNPLEDTVAAFSRMKKNRMRTPALLRPQGAQVAANVMAGHLQDVYAGNFLPLPHQRRNKTPKLPLGPNLTDSDVHYLEKNILSSNLDSILKLIDANDPNACPFREDTICHALTKKKSLKIRLFHYYVYYFIYLGFGAKFLAYGALLKLFRYTKK</sequence>
<keyword evidence="1" id="KW-0812">Transmembrane</keyword>
<dbReference type="InterPro" id="IPR036691">
    <property type="entry name" value="Endo/exonu/phosph_ase_sf"/>
</dbReference>
<protein>
    <recommendedName>
        <fullName evidence="2">Endonuclease/exonuclease/phosphatase domain-containing protein</fullName>
    </recommendedName>
</protein>
<dbReference type="AlphaFoldDB" id="A0A367KBT6"/>
<evidence type="ECO:0000256" key="1">
    <source>
        <dbReference type="SAM" id="Phobius"/>
    </source>
</evidence>
<keyword evidence="1" id="KW-1133">Transmembrane helix</keyword>
<evidence type="ECO:0000313" key="3">
    <source>
        <dbReference type="EMBL" id="RCH99636.1"/>
    </source>
</evidence>
<feature type="domain" description="Endonuclease/exonuclease/phosphatase" evidence="2">
    <location>
        <begin position="34"/>
        <end position="159"/>
    </location>
</feature>
<gene>
    <name evidence="3" type="ORF">CU098_010988</name>
</gene>
<feature type="non-terminal residue" evidence="3">
    <location>
        <position position="468"/>
    </location>
</feature>
<feature type="transmembrane region" description="Helical" evidence="1">
    <location>
        <begin position="440"/>
        <end position="463"/>
    </location>
</feature>
<accession>A0A367KBT6</accession>
<dbReference type="Pfam" id="PF14529">
    <property type="entry name" value="Exo_endo_phos_2"/>
    <property type="match status" value="1"/>
</dbReference>
<dbReference type="InterPro" id="IPR005135">
    <property type="entry name" value="Endo/exonuclease/phosphatase"/>
</dbReference>
<dbReference type="STRING" id="4846.A0A367KBT6"/>
<dbReference type="Proteomes" id="UP000253551">
    <property type="component" value="Unassembled WGS sequence"/>
</dbReference>
<comment type="caution">
    <text evidence="3">The sequence shown here is derived from an EMBL/GenBank/DDBJ whole genome shotgun (WGS) entry which is preliminary data.</text>
</comment>
<organism evidence="3 4">
    <name type="scientific">Rhizopus stolonifer</name>
    <name type="common">Rhizopus nigricans</name>
    <dbReference type="NCBI Taxonomy" id="4846"/>
    <lineage>
        <taxon>Eukaryota</taxon>
        <taxon>Fungi</taxon>
        <taxon>Fungi incertae sedis</taxon>
        <taxon>Mucoromycota</taxon>
        <taxon>Mucoromycotina</taxon>
        <taxon>Mucoromycetes</taxon>
        <taxon>Mucorales</taxon>
        <taxon>Mucorineae</taxon>
        <taxon>Rhizopodaceae</taxon>
        <taxon>Rhizopus</taxon>
    </lineage>
</organism>
<reference evidence="3 4" key="1">
    <citation type="journal article" date="2018" name="G3 (Bethesda)">
        <title>Phylogenetic and Phylogenomic Definition of Rhizopus Species.</title>
        <authorList>
            <person name="Gryganskyi A.P."/>
            <person name="Golan J."/>
            <person name="Dolatabadi S."/>
            <person name="Mondo S."/>
            <person name="Robb S."/>
            <person name="Idnurm A."/>
            <person name="Muszewska A."/>
            <person name="Steczkiewicz K."/>
            <person name="Masonjones S."/>
            <person name="Liao H.L."/>
            <person name="Gajdeczka M.T."/>
            <person name="Anike F."/>
            <person name="Vuek A."/>
            <person name="Anishchenko I.M."/>
            <person name="Voigt K."/>
            <person name="de Hoog G.S."/>
            <person name="Smith M.E."/>
            <person name="Heitman J."/>
            <person name="Vilgalys R."/>
            <person name="Stajich J.E."/>
        </authorList>
    </citation>
    <scope>NUCLEOTIDE SEQUENCE [LARGE SCALE GENOMIC DNA]</scope>
    <source>
        <strain evidence="3 4">LSU 92-RS-03</strain>
    </source>
</reference>
<dbReference type="EMBL" id="PJQM01001928">
    <property type="protein sequence ID" value="RCH99636.1"/>
    <property type="molecule type" value="Genomic_DNA"/>
</dbReference>
<dbReference type="Gene3D" id="3.60.10.10">
    <property type="entry name" value="Endonuclease/exonuclease/phosphatase"/>
    <property type="match status" value="1"/>
</dbReference>
<evidence type="ECO:0000259" key="2">
    <source>
        <dbReference type="Pfam" id="PF14529"/>
    </source>
</evidence>
<proteinExistence type="predicted"/>
<keyword evidence="4" id="KW-1185">Reference proteome</keyword>
<dbReference type="GO" id="GO:0003824">
    <property type="term" value="F:catalytic activity"/>
    <property type="evidence" value="ECO:0007669"/>
    <property type="project" value="InterPro"/>
</dbReference>
<evidence type="ECO:0000313" key="4">
    <source>
        <dbReference type="Proteomes" id="UP000253551"/>
    </source>
</evidence>